<dbReference type="InterPro" id="IPR005790">
    <property type="entry name" value="DNA_polIII_delta"/>
</dbReference>
<keyword evidence="12" id="KW-1185">Reference proteome</keyword>
<accession>A0A4S3B5I9</accession>
<dbReference type="InterPro" id="IPR008921">
    <property type="entry name" value="DNA_pol3_clamp-load_cplx_C"/>
</dbReference>
<evidence type="ECO:0000256" key="8">
    <source>
        <dbReference type="ARBA" id="ARBA00049244"/>
    </source>
</evidence>
<gene>
    <name evidence="11" type="primary">holA</name>
    <name evidence="11" type="ORF">ESZ54_01605</name>
</gene>
<comment type="catalytic activity">
    <reaction evidence="8">
        <text>DNA(n) + a 2'-deoxyribonucleoside 5'-triphosphate = DNA(n+1) + diphosphate</text>
        <dbReference type="Rhea" id="RHEA:22508"/>
        <dbReference type="Rhea" id="RHEA-COMP:17339"/>
        <dbReference type="Rhea" id="RHEA-COMP:17340"/>
        <dbReference type="ChEBI" id="CHEBI:33019"/>
        <dbReference type="ChEBI" id="CHEBI:61560"/>
        <dbReference type="ChEBI" id="CHEBI:173112"/>
        <dbReference type="EC" id="2.7.7.7"/>
    </reaction>
</comment>
<dbReference type="EMBL" id="SDGV01000004">
    <property type="protein sequence ID" value="THB62142.1"/>
    <property type="molecule type" value="Genomic_DNA"/>
</dbReference>
<dbReference type="PANTHER" id="PTHR34388:SF1">
    <property type="entry name" value="DNA POLYMERASE III SUBUNIT DELTA"/>
    <property type="match status" value="1"/>
</dbReference>
<keyword evidence="5" id="KW-0235">DNA replication</keyword>
<dbReference type="Pfam" id="PF06144">
    <property type="entry name" value="DNA_pol3_delta"/>
    <property type="match status" value="1"/>
</dbReference>
<dbReference type="InterPro" id="IPR027417">
    <property type="entry name" value="P-loop_NTPase"/>
</dbReference>
<dbReference type="InterPro" id="IPR010372">
    <property type="entry name" value="DNA_pol3_delta_N"/>
</dbReference>
<dbReference type="NCBIfam" id="TIGR01128">
    <property type="entry name" value="holA"/>
    <property type="match status" value="1"/>
</dbReference>
<dbReference type="GO" id="GO:0003887">
    <property type="term" value="F:DNA-directed DNA polymerase activity"/>
    <property type="evidence" value="ECO:0007669"/>
    <property type="project" value="UniProtKB-KW"/>
</dbReference>
<evidence type="ECO:0000256" key="1">
    <source>
        <dbReference type="ARBA" id="ARBA00012417"/>
    </source>
</evidence>
<evidence type="ECO:0000256" key="6">
    <source>
        <dbReference type="ARBA" id="ARBA00022932"/>
    </source>
</evidence>
<evidence type="ECO:0000259" key="9">
    <source>
        <dbReference type="Pfam" id="PF06144"/>
    </source>
</evidence>
<evidence type="ECO:0000256" key="5">
    <source>
        <dbReference type="ARBA" id="ARBA00022705"/>
    </source>
</evidence>
<reference evidence="11 12" key="1">
    <citation type="submission" date="2019-01" db="EMBL/GenBank/DDBJ databases">
        <title>Vagococcus silagei sp. nov. isolated from brewer's grain.</title>
        <authorList>
            <person name="Guu J.-R."/>
        </authorList>
    </citation>
    <scope>NUCLEOTIDE SEQUENCE [LARGE SCALE GENOMIC DNA]</scope>
    <source>
        <strain evidence="11 12">2B-2</strain>
    </source>
</reference>
<dbReference type="EC" id="2.7.7.7" evidence="1"/>
<comment type="similarity">
    <text evidence="7">Belongs to the DNA polymerase HolA subunit family.</text>
</comment>
<dbReference type="Gene3D" id="3.40.50.300">
    <property type="entry name" value="P-loop containing nucleotide triphosphate hydrolases"/>
    <property type="match status" value="1"/>
</dbReference>
<dbReference type="SUPFAM" id="SSF52540">
    <property type="entry name" value="P-loop containing nucleoside triphosphate hydrolases"/>
    <property type="match status" value="1"/>
</dbReference>
<feature type="domain" description="DNA polymerase III delta subunit-like C-terminal" evidence="10">
    <location>
        <begin position="217"/>
        <end position="336"/>
    </location>
</feature>
<keyword evidence="3 11" id="KW-0808">Transferase</keyword>
<keyword evidence="6" id="KW-0239">DNA-directed DNA polymerase</keyword>
<organism evidence="11 12">
    <name type="scientific">Vagococcus silagei</name>
    <dbReference type="NCBI Taxonomy" id="2508885"/>
    <lineage>
        <taxon>Bacteria</taxon>
        <taxon>Bacillati</taxon>
        <taxon>Bacillota</taxon>
        <taxon>Bacilli</taxon>
        <taxon>Lactobacillales</taxon>
        <taxon>Enterococcaceae</taxon>
        <taxon>Vagococcus</taxon>
    </lineage>
</organism>
<dbReference type="Pfam" id="PF21694">
    <property type="entry name" value="DNA_pol3_delta_C"/>
    <property type="match status" value="1"/>
</dbReference>
<evidence type="ECO:0000313" key="12">
    <source>
        <dbReference type="Proteomes" id="UP000310506"/>
    </source>
</evidence>
<dbReference type="GO" id="GO:0009360">
    <property type="term" value="C:DNA polymerase III complex"/>
    <property type="evidence" value="ECO:0007669"/>
    <property type="project" value="InterPro"/>
</dbReference>
<evidence type="ECO:0000256" key="4">
    <source>
        <dbReference type="ARBA" id="ARBA00022695"/>
    </source>
</evidence>
<feature type="domain" description="DNA polymerase III delta N-terminal" evidence="9">
    <location>
        <begin position="19"/>
        <end position="144"/>
    </location>
</feature>
<dbReference type="InterPro" id="IPR048466">
    <property type="entry name" value="DNA_pol3_delta-like_C"/>
</dbReference>
<dbReference type="Proteomes" id="UP000310506">
    <property type="component" value="Unassembled WGS sequence"/>
</dbReference>
<dbReference type="GO" id="GO:0006261">
    <property type="term" value="P:DNA-templated DNA replication"/>
    <property type="evidence" value="ECO:0007669"/>
    <property type="project" value="TreeGrafter"/>
</dbReference>
<dbReference type="SUPFAM" id="SSF48019">
    <property type="entry name" value="post-AAA+ oligomerization domain-like"/>
    <property type="match status" value="1"/>
</dbReference>
<dbReference type="PANTHER" id="PTHR34388">
    <property type="entry name" value="DNA POLYMERASE III SUBUNIT DELTA"/>
    <property type="match status" value="1"/>
</dbReference>
<dbReference type="Gene3D" id="1.10.8.60">
    <property type="match status" value="1"/>
</dbReference>
<keyword evidence="4 11" id="KW-0548">Nucleotidyltransferase</keyword>
<evidence type="ECO:0000313" key="11">
    <source>
        <dbReference type="EMBL" id="THB62142.1"/>
    </source>
</evidence>
<comment type="caution">
    <text evidence="11">The sequence shown here is derived from an EMBL/GenBank/DDBJ whole genome shotgun (WGS) entry which is preliminary data.</text>
</comment>
<sequence>MSIEKELNKIKKGEISDVYVLKGDQDFLIKKLLAALKESLFETEDEEFNYIRFDMNDTSISTAIEEAQSVPFFGDHKLVVIDHPYFFTAEKKKTEFEQNLDELTAYLTAPTEQTTLVFIHSYEKFDERKKIVKLLKKNSTIIDVSPLSEKATENYLAQLIADEGYGIEGSAFKELLFLCDYDISKLMNEVQKLFLYSAETKQISLDEVITLVPKSLEHNIFDMIKYIMTGQKEFALRLYQDLLKQGEDTIKINAILISQFRLFLQVKMLQSIQYQQSNMVDVLKIHPYRIKLAYQEVRNIPLSKIGASFDQLIENDYLIKTGQMDKDLLFEFFVLKV</sequence>
<dbReference type="GO" id="GO:0003677">
    <property type="term" value="F:DNA binding"/>
    <property type="evidence" value="ECO:0007669"/>
    <property type="project" value="InterPro"/>
</dbReference>
<protein>
    <recommendedName>
        <fullName evidence="2">DNA polymerase III subunit delta</fullName>
        <ecNumber evidence="1">2.7.7.7</ecNumber>
    </recommendedName>
</protein>
<evidence type="ECO:0000256" key="7">
    <source>
        <dbReference type="ARBA" id="ARBA00034754"/>
    </source>
</evidence>
<evidence type="ECO:0000259" key="10">
    <source>
        <dbReference type="Pfam" id="PF21694"/>
    </source>
</evidence>
<name>A0A4S3B5I9_9ENTE</name>
<evidence type="ECO:0000256" key="3">
    <source>
        <dbReference type="ARBA" id="ARBA00022679"/>
    </source>
</evidence>
<evidence type="ECO:0000256" key="2">
    <source>
        <dbReference type="ARBA" id="ARBA00017703"/>
    </source>
</evidence>
<dbReference type="Gene3D" id="1.20.272.10">
    <property type="match status" value="1"/>
</dbReference>
<dbReference type="OrthoDB" id="9775929at2"/>
<dbReference type="AlphaFoldDB" id="A0A4S3B5I9"/>
<proteinExistence type="inferred from homology"/>